<organism evidence="3 4">
    <name type="scientific">Castilleja foliolosa</name>
    <dbReference type="NCBI Taxonomy" id="1961234"/>
    <lineage>
        <taxon>Eukaryota</taxon>
        <taxon>Viridiplantae</taxon>
        <taxon>Streptophyta</taxon>
        <taxon>Embryophyta</taxon>
        <taxon>Tracheophyta</taxon>
        <taxon>Spermatophyta</taxon>
        <taxon>Magnoliopsida</taxon>
        <taxon>eudicotyledons</taxon>
        <taxon>Gunneridae</taxon>
        <taxon>Pentapetalae</taxon>
        <taxon>asterids</taxon>
        <taxon>lamiids</taxon>
        <taxon>Lamiales</taxon>
        <taxon>Orobanchaceae</taxon>
        <taxon>Pedicularideae</taxon>
        <taxon>Castillejinae</taxon>
        <taxon>Castilleja</taxon>
    </lineage>
</organism>
<feature type="compositionally biased region" description="Pro residues" evidence="2">
    <location>
        <begin position="392"/>
        <end position="412"/>
    </location>
</feature>
<dbReference type="Proteomes" id="UP001632038">
    <property type="component" value="Unassembled WGS sequence"/>
</dbReference>
<evidence type="ECO:0000313" key="3">
    <source>
        <dbReference type="EMBL" id="KAL3646650.1"/>
    </source>
</evidence>
<proteinExistence type="predicted"/>
<protein>
    <submittedName>
        <fullName evidence="3">Uncharacterized protein</fullName>
    </submittedName>
</protein>
<feature type="compositionally biased region" description="Polar residues" evidence="2">
    <location>
        <begin position="52"/>
        <end position="68"/>
    </location>
</feature>
<feature type="compositionally biased region" description="Polar residues" evidence="2">
    <location>
        <begin position="1"/>
        <end position="20"/>
    </location>
</feature>
<dbReference type="AlphaFoldDB" id="A0ABD3DWL3"/>
<comment type="caution">
    <text evidence="3">The sequence shown here is derived from an EMBL/GenBank/DDBJ whole genome shotgun (WGS) entry which is preliminary data.</text>
</comment>
<name>A0ABD3DWL3_9LAMI</name>
<feature type="compositionally biased region" description="Low complexity" evidence="2">
    <location>
        <begin position="26"/>
        <end position="51"/>
    </location>
</feature>
<keyword evidence="4" id="KW-1185">Reference proteome</keyword>
<feature type="coiled-coil region" evidence="1">
    <location>
        <begin position="337"/>
        <end position="364"/>
    </location>
</feature>
<keyword evidence="1" id="KW-0175">Coiled coil</keyword>
<feature type="compositionally biased region" description="Low complexity" evidence="2">
    <location>
        <begin position="413"/>
        <end position="423"/>
    </location>
</feature>
<feature type="region of interest" description="Disordered" evidence="2">
    <location>
        <begin position="1"/>
        <end position="68"/>
    </location>
</feature>
<dbReference type="PANTHER" id="PTHR48449">
    <property type="entry name" value="DUF1985 DOMAIN-CONTAINING PROTEIN"/>
    <property type="match status" value="1"/>
</dbReference>
<accession>A0ABD3DWL3</accession>
<dbReference type="PANTHER" id="PTHR48449:SF1">
    <property type="entry name" value="DUF1985 DOMAIN-CONTAINING PROTEIN"/>
    <property type="match status" value="1"/>
</dbReference>
<evidence type="ECO:0000256" key="1">
    <source>
        <dbReference type="SAM" id="Coils"/>
    </source>
</evidence>
<reference evidence="4" key="1">
    <citation type="journal article" date="2024" name="IScience">
        <title>Strigolactones Initiate the Formation of Haustorium-like Structures in Castilleja.</title>
        <authorList>
            <person name="Buerger M."/>
            <person name="Peterson D."/>
            <person name="Chory J."/>
        </authorList>
    </citation>
    <scope>NUCLEOTIDE SEQUENCE [LARGE SCALE GENOMIC DNA]</scope>
</reference>
<evidence type="ECO:0000256" key="2">
    <source>
        <dbReference type="SAM" id="MobiDB-lite"/>
    </source>
</evidence>
<sequence>MASSDNNNMEIELYQPSQVGETDVVNPTNTANRTNAANPRNSANANSANAAELSTTISDNQNADADSTTGWKWMWPKVRNPAGKKTSILFYVKTDVIQDINNRLGKQTLERFRESCFGAYLHYPRNQVPGTVMHLMLRQQVIKEGANVSHSFSSSTNDQTQLAMRYRLSIATKKPCTNNTLAILSRLSFDLLRSLNFIFEAVPGLADILTSKPKHKCVQPRLLKRLCHTKSLDLYSKFFDEQDIQCFEKLEPTKQELIDYTWWHHVADDVRSSVRYIHRESNFVGKAIKTPLKQTREQSLFQNRVKEMPRFLRWSLGRRRGLARRRAQMWTPVREVQEMASRKADDMRSDIKELRKTVEELRRHKNYASFEQDYVAFEKPPPPSPTEQTSPPLLPQNTPAPPPKKRTPPPSPTEQTPSPLLPQNTPQSKISALNIRRAIRPPRDNDGTTSYLSDRTNKHMIAYLAYLESDFKEMRHVGNDISFENASFFKRIEDPTEWMETPAIDAYLRILHLSPEFFGCHPEGKGKFVVLGSYFLKLSRKMYHGDKASKILDEDKGQMEKLDPKDEIVKLLLDHVLVSPYCIRQTAGPHLSRSPKLISDEDKRVARYDGTFFLRRILPALLQLSGFYAVRKDLKLVNREWDLRFAENEQYFLQTDSVSC</sequence>
<evidence type="ECO:0000313" key="4">
    <source>
        <dbReference type="Proteomes" id="UP001632038"/>
    </source>
</evidence>
<dbReference type="EMBL" id="JAVIJP010000011">
    <property type="protein sequence ID" value="KAL3646650.1"/>
    <property type="molecule type" value="Genomic_DNA"/>
</dbReference>
<gene>
    <name evidence="3" type="ORF">CASFOL_009194</name>
</gene>
<feature type="region of interest" description="Disordered" evidence="2">
    <location>
        <begin position="372"/>
        <end position="426"/>
    </location>
</feature>